<evidence type="ECO:0000256" key="5">
    <source>
        <dbReference type="ARBA" id="ARBA00023004"/>
    </source>
</evidence>
<dbReference type="Proteomes" id="UP000430146">
    <property type="component" value="Unassembled WGS sequence"/>
</dbReference>
<dbReference type="Gene3D" id="3.30.70.20">
    <property type="match status" value="1"/>
</dbReference>
<evidence type="ECO:0000313" key="8">
    <source>
        <dbReference type="EMBL" id="CAA0137511.1"/>
    </source>
</evidence>
<evidence type="ECO:0000256" key="6">
    <source>
        <dbReference type="ARBA" id="ARBA00023014"/>
    </source>
</evidence>
<reference evidence="8 9" key="1">
    <citation type="submission" date="2019-11" db="EMBL/GenBank/DDBJ databases">
        <authorList>
            <person name="Holert J."/>
        </authorList>
    </citation>
    <scope>NUCLEOTIDE SEQUENCE [LARGE SCALE GENOMIC DNA]</scope>
    <source>
        <strain evidence="8">BC8_1</strain>
    </source>
</reference>
<dbReference type="GO" id="GO:0051538">
    <property type="term" value="F:3 iron, 4 sulfur cluster binding"/>
    <property type="evidence" value="ECO:0007669"/>
    <property type="project" value="UniProtKB-KW"/>
</dbReference>
<dbReference type="GO" id="GO:0046872">
    <property type="term" value="F:metal ion binding"/>
    <property type="evidence" value="ECO:0007669"/>
    <property type="project" value="UniProtKB-KW"/>
</dbReference>
<organism evidence="8 9">
    <name type="scientific">Mycolicibacterium vanbaalenii</name>
    <name type="common">Mycobacterium vanbaalenii</name>
    <dbReference type="NCBI Taxonomy" id="110539"/>
    <lineage>
        <taxon>Bacteria</taxon>
        <taxon>Bacillati</taxon>
        <taxon>Actinomycetota</taxon>
        <taxon>Actinomycetes</taxon>
        <taxon>Mycobacteriales</taxon>
        <taxon>Mycobacteriaceae</taxon>
        <taxon>Mycolicibacterium</taxon>
    </lineage>
</organism>
<proteinExistence type="predicted"/>
<evidence type="ECO:0000256" key="7">
    <source>
        <dbReference type="ARBA" id="ARBA00023291"/>
    </source>
</evidence>
<dbReference type="PANTHER" id="PTHR36923:SF3">
    <property type="entry name" value="FERREDOXIN"/>
    <property type="match status" value="1"/>
</dbReference>
<sequence length="65" mass="7173">MRLRVDRDKCSGHARCGAVSEEIFPLDEIGYSSLDERDVEPSELALVIEGVEACPEHALVLEDDS</sequence>
<gene>
    <name evidence="8" type="ORF">AELLOGFF_02267</name>
</gene>
<evidence type="ECO:0000256" key="2">
    <source>
        <dbReference type="ARBA" id="ARBA00022448"/>
    </source>
</evidence>
<evidence type="ECO:0000313" key="9">
    <source>
        <dbReference type="Proteomes" id="UP000430146"/>
    </source>
</evidence>
<name>A0A5S9RB62_MYCVN</name>
<dbReference type="PANTHER" id="PTHR36923">
    <property type="entry name" value="FERREDOXIN"/>
    <property type="match status" value="1"/>
</dbReference>
<evidence type="ECO:0000256" key="1">
    <source>
        <dbReference type="ARBA" id="ARBA00001927"/>
    </source>
</evidence>
<evidence type="ECO:0000256" key="4">
    <source>
        <dbReference type="ARBA" id="ARBA00022982"/>
    </source>
</evidence>
<evidence type="ECO:0000256" key="3">
    <source>
        <dbReference type="ARBA" id="ARBA00022723"/>
    </source>
</evidence>
<dbReference type="SUPFAM" id="SSF54862">
    <property type="entry name" value="4Fe-4S ferredoxins"/>
    <property type="match status" value="1"/>
</dbReference>
<keyword evidence="6" id="KW-0411">Iron-sulfur</keyword>
<keyword evidence="2" id="KW-0813">Transport</keyword>
<evidence type="ECO:0008006" key="10">
    <source>
        <dbReference type="Google" id="ProtNLM"/>
    </source>
</evidence>
<dbReference type="RefSeq" id="WP_159235353.1">
    <property type="nucleotide sequence ID" value="NZ_CACSIP010000075.1"/>
</dbReference>
<dbReference type="AlphaFoldDB" id="A0A5S9RB62"/>
<dbReference type="EMBL" id="CACSIP010000075">
    <property type="protein sequence ID" value="CAA0137511.1"/>
    <property type="molecule type" value="Genomic_DNA"/>
</dbReference>
<protein>
    <recommendedName>
        <fullName evidence="10">Ferredoxin</fullName>
    </recommendedName>
</protein>
<keyword evidence="7" id="KW-0003">3Fe-4S</keyword>
<keyword evidence="3" id="KW-0479">Metal-binding</keyword>
<dbReference type="InterPro" id="IPR051269">
    <property type="entry name" value="Fe-S_cluster_ET"/>
</dbReference>
<keyword evidence="5" id="KW-0408">Iron</keyword>
<comment type="cofactor">
    <cofactor evidence="1">
        <name>[3Fe-4S] cluster</name>
        <dbReference type="ChEBI" id="CHEBI:21137"/>
    </cofactor>
</comment>
<dbReference type="Pfam" id="PF13459">
    <property type="entry name" value="Fer4_15"/>
    <property type="match status" value="1"/>
</dbReference>
<keyword evidence="4" id="KW-0249">Electron transport</keyword>
<accession>A0A5S9RB62</accession>
<keyword evidence="9" id="KW-1185">Reference proteome</keyword>
<dbReference type="OrthoDB" id="3215519at2"/>